<protein>
    <submittedName>
        <fullName evidence="1">Uncharacterized protein</fullName>
    </submittedName>
</protein>
<gene>
    <name evidence="1" type="ORF">UFOVP115_73</name>
</gene>
<dbReference type="EMBL" id="LR796236">
    <property type="protein sequence ID" value="CAB4129645.1"/>
    <property type="molecule type" value="Genomic_DNA"/>
</dbReference>
<organism evidence="1">
    <name type="scientific">uncultured Caudovirales phage</name>
    <dbReference type="NCBI Taxonomy" id="2100421"/>
    <lineage>
        <taxon>Viruses</taxon>
        <taxon>Duplodnaviria</taxon>
        <taxon>Heunggongvirae</taxon>
        <taxon>Uroviricota</taxon>
        <taxon>Caudoviricetes</taxon>
        <taxon>Peduoviridae</taxon>
        <taxon>Maltschvirus</taxon>
        <taxon>Maltschvirus maltsch</taxon>
    </lineage>
</organism>
<accession>A0A6J5L6H0</accession>
<evidence type="ECO:0000313" key="1">
    <source>
        <dbReference type="EMBL" id="CAB4129645.1"/>
    </source>
</evidence>
<proteinExistence type="predicted"/>
<sequence length="80" mass="9086">MLLDELKALAAKSSIEGCVVGVWAKEQDEEFQEVFATLRNKPNLPLQETLRLIEAHYSNIPFKRTSFAYHMRGTCTCPKA</sequence>
<reference evidence="1" key="1">
    <citation type="submission" date="2020-04" db="EMBL/GenBank/DDBJ databases">
        <authorList>
            <person name="Chiriac C."/>
            <person name="Salcher M."/>
            <person name="Ghai R."/>
            <person name="Kavagutti S V."/>
        </authorList>
    </citation>
    <scope>NUCLEOTIDE SEQUENCE</scope>
</reference>
<name>A0A6J5L6H0_9CAUD</name>